<dbReference type="PANTHER" id="PTHR35866">
    <property type="entry name" value="PUTATIVE-RELATED"/>
    <property type="match status" value="1"/>
</dbReference>
<dbReference type="PANTHER" id="PTHR35866:SF2">
    <property type="entry name" value="YKGJ FAMILY CYSTEINE CLUSTER PROTEIN"/>
    <property type="match status" value="1"/>
</dbReference>
<dbReference type="EMBL" id="BMNL01000003">
    <property type="protein sequence ID" value="GGP21392.1"/>
    <property type="molecule type" value="Genomic_DNA"/>
</dbReference>
<proteinExistence type="predicted"/>
<dbReference type="AlphaFoldDB" id="A0A830GZ92"/>
<reference evidence="1" key="2">
    <citation type="submission" date="2020-09" db="EMBL/GenBank/DDBJ databases">
        <authorList>
            <person name="Sun Q."/>
            <person name="Ohkuma M."/>
        </authorList>
    </citation>
    <scope>NUCLEOTIDE SEQUENCE</scope>
    <source>
        <strain evidence="1">JCM 10088</strain>
    </source>
</reference>
<evidence type="ECO:0008006" key="3">
    <source>
        <dbReference type="Google" id="ProtNLM"/>
    </source>
</evidence>
<evidence type="ECO:0000313" key="1">
    <source>
        <dbReference type="EMBL" id="GGP21392.1"/>
    </source>
</evidence>
<dbReference type="RefSeq" id="WP_188596619.1">
    <property type="nucleotide sequence ID" value="NZ_BMNL01000003.1"/>
</dbReference>
<organism evidence="1 2">
    <name type="scientific">Thermocladium modestius</name>
    <dbReference type="NCBI Taxonomy" id="62609"/>
    <lineage>
        <taxon>Archaea</taxon>
        <taxon>Thermoproteota</taxon>
        <taxon>Thermoprotei</taxon>
        <taxon>Thermoproteales</taxon>
        <taxon>Thermoproteaceae</taxon>
        <taxon>Thermocladium</taxon>
    </lineage>
</organism>
<dbReference type="Pfam" id="PF03692">
    <property type="entry name" value="CxxCxxCC"/>
    <property type="match status" value="1"/>
</dbReference>
<dbReference type="InterPro" id="IPR005358">
    <property type="entry name" value="Puta_zinc/iron-chelating_dom"/>
</dbReference>
<keyword evidence="2" id="KW-1185">Reference proteome</keyword>
<protein>
    <recommendedName>
        <fullName evidence="3">YkgJ family cysteine cluster protein</fullName>
    </recommendedName>
</protein>
<dbReference type="OrthoDB" id="36424at2157"/>
<comment type="caution">
    <text evidence="1">The sequence shown here is derived from an EMBL/GenBank/DDBJ whole genome shotgun (WGS) entry which is preliminary data.</text>
</comment>
<reference evidence="1" key="1">
    <citation type="journal article" date="2014" name="Int. J. Syst. Evol. Microbiol.">
        <title>Complete genome sequence of Corynebacterium casei LMG S-19264T (=DSM 44701T), isolated from a smear-ripened cheese.</title>
        <authorList>
            <consortium name="US DOE Joint Genome Institute (JGI-PGF)"/>
            <person name="Walter F."/>
            <person name="Albersmeier A."/>
            <person name="Kalinowski J."/>
            <person name="Ruckert C."/>
        </authorList>
    </citation>
    <scope>NUCLEOTIDE SEQUENCE</scope>
    <source>
        <strain evidence="1">JCM 10088</strain>
    </source>
</reference>
<accession>A0A830GZ92</accession>
<gene>
    <name evidence="1" type="ORF">GCM10007981_13030</name>
</gene>
<dbReference type="Proteomes" id="UP000610960">
    <property type="component" value="Unassembled WGS sequence"/>
</dbReference>
<name>A0A830GZ92_9CREN</name>
<sequence length="141" mass="16684">MGFECLFCERCCYFEGEEQCPVVFPDEAERLRSLAPRVGASLEFKELKVNGRKMYRWLIRGYCPFYDEERKRCTIHEEKPLACKMYPLLYNPKTGEVIISRDCPWVRDNPTKLRLENFPGEARAVEEAIWRMHGIRVSLVK</sequence>
<evidence type="ECO:0000313" key="2">
    <source>
        <dbReference type="Proteomes" id="UP000610960"/>
    </source>
</evidence>